<dbReference type="AlphaFoldDB" id="A0A8S1MKS8"/>
<evidence type="ECO:0000313" key="2">
    <source>
        <dbReference type="EMBL" id="CAD8080189.1"/>
    </source>
</evidence>
<accession>A0A8S1MKS8</accession>
<keyword evidence="3" id="KW-1185">Reference proteome</keyword>
<feature type="coiled-coil region" evidence="1">
    <location>
        <begin position="345"/>
        <end position="410"/>
    </location>
</feature>
<gene>
    <name evidence="2" type="ORF">PPRIM_AZ9-3.1.T0630137</name>
</gene>
<proteinExistence type="predicted"/>
<sequence>MNQLNFDKLLYPIMMSIRSLRTYFKQDDENNRIILDCQNKVETFVLSIMHFILDLIVNGSNHTTISFNNNVPILQRELKNKLECIQNFVQTKDVTILKKNILKFYDLREGFSETESEDEGVSLQIKLTGKMKEFNPEIQQLRLELDQKESTIQALKQKLSYRQNNMEQMVHNHHKEVSVLKAQFALNPQPDDHSSIFNIKYFDQTQMLDPEMIVLMNEKIDDIKSQYERYVMQFKDQFQKQRQQYNNEENIKKPQIDDFTSKDLLKIALQKETNPYIFFKNIQDLKSINYIINILSNQENDYGIDYDKINNALKTKNEDLKRIIDTRIIMEDCQAQMSAQYLVDLEKKKEEIFELNQMISQQEIEYKHQLKLYLDLIQNNNENTKQNEMIINQQQKIEQMRSENHNLSTMLINQKQHSQQLKQQNQFLMNNLKHILNILLKNKGQNNLGLDKYDLLKEKSTPIKDILNKLNNLEGYDLINLIQEVKLLVYQSESLKVVNQISERGKLNKQTQTVPIIQQFIEQKDEKKSNEKKESKLIMKHLERIRQENIKQSKLKIASTQTDINDLNLQQDQETIYNQQTRFMSQSLKCGNAPLNMLIKQVQSSLEEKHKNFRELTSEPSFEKHNSIFDKLYTQQKFENPRWHQLKSLIEKLTDDEFLEVINTLEIYSYKQQQLTQNTTLEIPQYDISRIQQTINYKSINNKRRDSSVDQTKNVFIELDEQREQASKLFEQQRIDTYRRRIKRLVPVQPSQCLQVEEKLRPKSQIRSSQQKPSY</sequence>
<keyword evidence="1" id="KW-0175">Coiled coil</keyword>
<organism evidence="2 3">
    <name type="scientific">Paramecium primaurelia</name>
    <dbReference type="NCBI Taxonomy" id="5886"/>
    <lineage>
        <taxon>Eukaryota</taxon>
        <taxon>Sar</taxon>
        <taxon>Alveolata</taxon>
        <taxon>Ciliophora</taxon>
        <taxon>Intramacronucleata</taxon>
        <taxon>Oligohymenophorea</taxon>
        <taxon>Peniculida</taxon>
        <taxon>Parameciidae</taxon>
        <taxon>Paramecium</taxon>
    </lineage>
</organism>
<name>A0A8S1MKS8_PARPR</name>
<protein>
    <submittedName>
        <fullName evidence="2">Uncharacterized protein</fullName>
    </submittedName>
</protein>
<evidence type="ECO:0000256" key="1">
    <source>
        <dbReference type="SAM" id="Coils"/>
    </source>
</evidence>
<dbReference type="EMBL" id="CAJJDM010000064">
    <property type="protein sequence ID" value="CAD8080189.1"/>
    <property type="molecule type" value="Genomic_DNA"/>
</dbReference>
<dbReference type="Proteomes" id="UP000688137">
    <property type="component" value="Unassembled WGS sequence"/>
</dbReference>
<comment type="caution">
    <text evidence="2">The sequence shown here is derived from an EMBL/GenBank/DDBJ whole genome shotgun (WGS) entry which is preliminary data.</text>
</comment>
<evidence type="ECO:0000313" key="3">
    <source>
        <dbReference type="Proteomes" id="UP000688137"/>
    </source>
</evidence>
<reference evidence="2" key="1">
    <citation type="submission" date="2021-01" db="EMBL/GenBank/DDBJ databases">
        <authorList>
            <consortium name="Genoscope - CEA"/>
            <person name="William W."/>
        </authorList>
    </citation>
    <scope>NUCLEOTIDE SEQUENCE</scope>
</reference>